<comment type="subcellular location">
    <subcellularLocation>
        <location evidence="10">Cell membrane</location>
    </subcellularLocation>
</comment>
<evidence type="ECO:0000256" key="5">
    <source>
        <dbReference type="ARBA" id="ARBA00022967"/>
    </source>
</evidence>
<keyword evidence="15" id="KW-1185">Reference proteome</keyword>
<protein>
    <recommendedName>
        <fullName evidence="10">Ion-translocating oxidoreductase complex subunit B</fullName>
        <ecNumber evidence="10">7.-.-.-</ecNumber>
    </recommendedName>
    <alternativeName>
        <fullName evidence="10">Rnf electron transport complex subunit B</fullName>
    </alternativeName>
</protein>
<dbReference type="GO" id="GO:0046872">
    <property type="term" value="F:metal ion binding"/>
    <property type="evidence" value="ECO:0007669"/>
    <property type="project" value="UniProtKB-KW"/>
</dbReference>
<feature type="domain" description="4Fe-4S ferredoxin-type" evidence="12">
    <location>
        <begin position="160"/>
        <end position="189"/>
    </location>
</feature>
<keyword evidence="1 10" id="KW-0813">Transport</keyword>
<keyword evidence="2 10" id="KW-0004">4Fe-4S</keyword>
<keyword evidence="5 10" id="KW-1278">Translocase</keyword>
<evidence type="ECO:0000259" key="12">
    <source>
        <dbReference type="PROSITE" id="PS51379"/>
    </source>
</evidence>
<evidence type="ECO:0000256" key="3">
    <source>
        <dbReference type="ARBA" id="ARBA00022723"/>
    </source>
</evidence>
<feature type="binding site" evidence="10">
    <location>
        <position position="73"/>
    </location>
    <ligand>
        <name>[4Fe-4S] cluster</name>
        <dbReference type="ChEBI" id="CHEBI:49883"/>
        <label>1</label>
    </ligand>
</feature>
<dbReference type="GO" id="GO:0005886">
    <property type="term" value="C:plasma membrane"/>
    <property type="evidence" value="ECO:0007669"/>
    <property type="project" value="UniProtKB-SubCell"/>
</dbReference>
<feature type="domain" description="4Fe-4S ferredoxin-type" evidence="12">
    <location>
        <begin position="208"/>
        <end position="235"/>
    </location>
</feature>
<feature type="binding site" evidence="10">
    <location>
        <position position="172"/>
    </location>
    <ligand>
        <name>[4Fe-4S] cluster</name>
        <dbReference type="ChEBI" id="CHEBI:49883"/>
        <label>3</label>
    </ligand>
</feature>
<dbReference type="PANTHER" id="PTHR43560">
    <property type="entry name" value="ION-TRANSLOCATING OXIDOREDUCTASE COMPLEX SUBUNIT B"/>
    <property type="match status" value="1"/>
</dbReference>
<dbReference type="Pfam" id="PF00037">
    <property type="entry name" value="Fer4"/>
    <property type="match status" value="1"/>
</dbReference>
<dbReference type="Pfam" id="PF12838">
    <property type="entry name" value="Fer4_7"/>
    <property type="match status" value="1"/>
</dbReference>
<feature type="binding site" evidence="10">
    <location>
        <position position="175"/>
    </location>
    <ligand>
        <name>[4Fe-4S] cluster</name>
        <dbReference type="ChEBI" id="CHEBI:49883"/>
        <label>3</label>
    </ligand>
</feature>
<dbReference type="GO" id="GO:0022900">
    <property type="term" value="P:electron transport chain"/>
    <property type="evidence" value="ECO:0007669"/>
    <property type="project" value="UniProtKB-UniRule"/>
</dbReference>
<comment type="caution">
    <text evidence="10">Lacks conserved residue(s) required for the propagation of feature annotation.</text>
</comment>
<comment type="similarity">
    <text evidence="10">Belongs to the 4Fe4S bacterial-type ferredoxin family. RnfB subfamily.</text>
</comment>
<gene>
    <name evidence="10" type="primary">rnfB</name>
    <name evidence="14" type="ORF">C2L71_03750</name>
</gene>
<accession>A0A2K2UDY3</accession>
<feature type="transmembrane region" description="Helical" evidence="11">
    <location>
        <begin position="6"/>
        <end position="26"/>
    </location>
</feature>
<evidence type="ECO:0000313" key="14">
    <source>
        <dbReference type="EMBL" id="PNV68370.1"/>
    </source>
</evidence>
<dbReference type="RefSeq" id="WP_103264438.1">
    <property type="nucleotide sequence ID" value="NZ_CABMLE010000002.1"/>
</dbReference>
<feature type="binding site" evidence="10">
    <location>
        <position position="169"/>
    </location>
    <ligand>
        <name>[4Fe-4S] cluster</name>
        <dbReference type="ChEBI" id="CHEBI:49883"/>
        <label>3</label>
    </ligand>
</feature>
<evidence type="ECO:0000256" key="9">
    <source>
        <dbReference type="ARBA" id="ARBA00023136"/>
    </source>
</evidence>
<evidence type="ECO:0000256" key="4">
    <source>
        <dbReference type="ARBA" id="ARBA00022737"/>
    </source>
</evidence>
<feature type="region of interest" description="Hydrophobic" evidence="10">
    <location>
        <begin position="1"/>
        <end position="26"/>
    </location>
</feature>
<dbReference type="PROSITE" id="PS51379">
    <property type="entry name" value="4FE4S_FER_2"/>
    <property type="match status" value="3"/>
</dbReference>
<dbReference type="PROSITE" id="PS51656">
    <property type="entry name" value="4FE4S"/>
    <property type="match status" value="1"/>
</dbReference>
<feature type="binding site" evidence="10">
    <location>
        <position position="140"/>
    </location>
    <ligand>
        <name>[4Fe-4S] cluster</name>
        <dbReference type="ChEBI" id="CHEBI:49883"/>
        <label>2</label>
    </ligand>
</feature>
<evidence type="ECO:0000256" key="10">
    <source>
        <dbReference type="HAMAP-Rule" id="MF_00463"/>
    </source>
</evidence>
<evidence type="ECO:0000256" key="11">
    <source>
        <dbReference type="SAM" id="Phobius"/>
    </source>
</evidence>
<dbReference type="InterPro" id="IPR007202">
    <property type="entry name" value="4Fe-4S_dom"/>
</dbReference>
<evidence type="ECO:0000256" key="1">
    <source>
        <dbReference type="ARBA" id="ARBA00022448"/>
    </source>
</evidence>
<feature type="binding site" evidence="10">
    <location>
        <position position="179"/>
    </location>
    <ligand>
        <name>[4Fe-4S] cluster</name>
        <dbReference type="ChEBI" id="CHEBI:49883"/>
        <label>2</label>
    </ligand>
</feature>
<evidence type="ECO:0000256" key="2">
    <source>
        <dbReference type="ARBA" id="ARBA00022485"/>
    </source>
</evidence>
<keyword evidence="4 10" id="KW-0677">Repeat</keyword>
<keyword evidence="10" id="KW-1003">Cell membrane</keyword>
<dbReference type="HAMAP" id="MF_00463">
    <property type="entry name" value="RsxB_RnfB"/>
    <property type="match status" value="1"/>
</dbReference>
<dbReference type="InterPro" id="IPR017900">
    <property type="entry name" value="4Fe4S_Fe_S_CS"/>
</dbReference>
<feature type="binding site" evidence="10">
    <location>
        <position position="49"/>
    </location>
    <ligand>
        <name>[4Fe-4S] cluster</name>
        <dbReference type="ChEBI" id="CHEBI:49883"/>
        <label>1</label>
    </ligand>
</feature>
<dbReference type="InterPro" id="IPR010207">
    <property type="entry name" value="Elect_transpt_cplx_RnfB/RsxB"/>
</dbReference>
<dbReference type="InterPro" id="IPR050395">
    <property type="entry name" value="4Fe4S_Ferredoxin_RnfB"/>
</dbReference>
<feature type="domain" description="4Fe-4S ferredoxin-type" evidence="12">
    <location>
        <begin position="237"/>
        <end position="266"/>
    </location>
</feature>
<evidence type="ECO:0000256" key="7">
    <source>
        <dbReference type="ARBA" id="ARBA00023004"/>
    </source>
</evidence>
<dbReference type="CDD" id="cd10549">
    <property type="entry name" value="MtMvhB_like"/>
    <property type="match status" value="1"/>
</dbReference>
<dbReference type="InterPro" id="IPR017896">
    <property type="entry name" value="4Fe4S_Fe-S-bd"/>
</dbReference>
<comment type="function">
    <text evidence="10">Part of a membrane-bound complex that couples electron transfer with translocation of ions across the membrane.</text>
</comment>
<dbReference type="AlphaFoldDB" id="A0A2K2UDY3"/>
<feature type="binding site" evidence="10">
    <location>
        <position position="146"/>
    </location>
    <ligand>
        <name>[4Fe-4S] cluster</name>
        <dbReference type="ChEBI" id="CHEBI:49883"/>
        <label>2</label>
    </ligand>
</feature>
<comment type="subunit">
    <text evidence="10">The complex is composed of six subunits: RnfA, RnfB, RnfC, RnfD, RnfE and RnfG.</text>
</comment>
<keyword evidence="11" id="KW-1133">Transmembrane helix</keyword>
<dbReference type="PANTHER" id="PTHR43560:SF1">
    <property type="entry name" value="ION-TRANSLOCATING OXIDOREDUCTASE COMPLEX SUBUNIT B"/>
    <property type="match status" value="1"/>
</dbReference>
<evidence type="ECO:0000256" key="6">
    <source>
        <dbReference type="ARBA" id="ARBA00022982"/>
    </source>
</evidence>
<keyword evidence="3 10" id="KW-0479">Metal-binding</keyword>
<keyword evidence="7 10" id="KW-0408">Iron</keyword>
<name>A0A2K2UDY3_9ACTN</name>
<dbReference type="EC" id="7.-.-.-" evidence="10"/>
<dbReference type="PROSITE" id="PS00198">
    <property type="entry name" value="4FE4S_FER_1"/>
    <property type="match status" value="2"/>
</dbReference>
<proteinExistence type="inferred from homology"/>
<comment type="caution">
    <text evidence="14">The sequence shown here is derived from an EMBL/GenBank/DDBJ whole genome shotgun (WGS) entry which is preliminary data.</text>
</comment>
<feature type="binding site" evidence="10">
    <location>
        <position position="57"/>
    </location>
    <ligand>
        <name>[4Fe-4S] cluster</name>
        <dbReference type="ChEBI" id="CHEBI:49883"/>
        <label>1</label>
    </ligand>
</feature>
<keyword evidence="8 10" id="KW-0411">Iron-sulfur</keyword>
<keyword evidence="9 10" id="KW-0472">Membrane</keyword>
<keyword evidence="11" id="KW-0812">Transmembrane</keyword>
<keyword evidence="6 10" id="KW-0249">Electron transport</keyword>
<dbReference type="EMBL" id="PPEK01000002">
    <property type="protein sequence ID" value="PNV68370.1"/>
    <property type="molecule type" value="Genomic_DNA"/>
</dbReference>
<dbReference type="GO" id="GO:0009055">
    <property type="term" value="F:electron transfer activity"/>
    <property type="evidence" value="ECO:0007669"/>
    <property type="project" value="InterPro"/>
</dbReference>
<reference evidence="15" key="1">
    <citation type="submission" date="2018-01" db="EMBL/GenBank/DDBJ databases">
        <title>Rubneribacter badeniensis gen. nov., sp. nov., and Colonibacter rubneri, gen. nov., sp. nov., WGS of new members of the Eggerthellaceae.</title>
        <authorList>
            <person name="Danylec N."/>
            <person name="Stoll D.A."/>
            <person name="Doetsch A."/>
            <person name="Kulling S.E."/>
            <person name="Huch M."/>
        </authorList>
    </citation>
    <scope>NUCLEOTIDE SEQUENCE [LARGE SCALE GENOMIC DNA]</scope>
    <source>
        <strain evidence="15">ResAG-96</strain>
    </source>
</reference>
<comment type="cofactor">
    <cofactor evidence="10">
        <name>[4Fe-4S] cluster</name>
        <dbReference type="ChEBI" id="CHEBI:49883"/>
    </cofactor>
    <text evidence="10">Binds 3 [4Fe-4S] clusters.</text>
</comment>
<dbReference type="GO" id="GO:0051539">
    <property type="term" value="F:4 iron, 4 sulfur cluster binding"/>
    <property type="evidence" value="ECO:0007669"/>
    <property type="project" value="UniProtKB-UniRule"/>
</dbReference>
<dbReference type="Gene3D" id="1.10.15.40">
    <property type="entry name" value="Electron transport complex subunit B, putative Fe-S cluster"/>
    <property type="match status" value="1"/>
</dbReference>
<evidence type="ECO:0000256" key="8">
    <source>
        <dbReference type="ARBA" id="ARBA00023014"/>
    </source>
</evidence>
<dbReference type="Gene3D" id="3.30.70.20">
    <property type="match status" value="2"/>
</dbReference>
<feature type="binding site" evidence="10">
    <location>
        <position position="52"/>
    </location>
    <ligand>
        <name>[4Fe-4S] cluster</name>
        <dbReference type="ChEBI" id="CHEBI:49883"/>
        <label>1</label>
    </ligand>
</feature>
<dbReference type="Proteomes" id="UP000236197">
    <property type="component" value="Unassembled WGS sequence"/>
</dbReference>
<feature type="binding site" evidence="10">
    <location>
        <position position="136"/>
    </location>
    <ligand>
        <name>[4Fe-4S] cluster</name>
        <dbReference type="ChEBI" id="CHEBI:49883"/>
        <label>2</label>
    </ligand>
</feature>
<dbReference type="Pfam" id="PF04060">
    <property type="entry name" value="FeS"/>
    <property type="match status" value="1"/>
</dbReference>
<organism evidence="14 15">
    <name type="scientific">Enteroscipio rubneri</name>
    <dbReference type="NCBI Taxonomy" id="2070686"/>
    <lineage>
        <taxon>Bacteria</taxon>
        <taxon>Bacillati</taxon>
        <taxon>Actinomycetota</taxon>
        <taxon>Coriobacteriia</taxon>
        <taxon>Eggerthellales</taxon>
        <taxon>Eggerthellaceae</taxon>
        <taxon>Enteroscipio</taxon>
    </lineage>
</organism>
<evidence type="ECO:0000313" key="15">
    <source>
        <dbReference type="Proteomes" id="UP000236197"/>
    </source>
</evidence>
<feature type="binding site" evidence="10">
    <location>
        <position position="150"/>
    </location>
    <ligand>
        <name>[4Fe-4S] cluster</name>
        <dbReference type="ChEBI" id="CHEBI:49883"/>
        <label>3</label>
    </ligand>
</feature>
<dbReference type="SUPFAM" id="SSF54862">
    <property type="entry name" value="4Fe-4S ferredoxins"/>
    <property type="match status" value="2"/>
</dbReference>
<sequence length="267" mass="27112">MDGILWTVVLMAAVGLVGSVLLSIVSRKLAIGEDERLAYLARILPGANCGSCGHPGCEQYARALLAGAEPNACTVGGDRVAVELAAFLGVEPVGVVRRAAYVACKGSRDKIDPAFEFQGVPSCRVFSTMSYTSLSCPFGCLGFGDCREACAFDAISVKDGIASIDATACTGCGACVDLCPRHVIKLVGEGEASIAAYVACMNTMGGRRTREVCSAGCIGCSKCVKACPTGAISVEHGLARVEAGACTGCGACIEACPTGALGALSFS</sequence>
<feature type="domain" description="4Fe-4S" evidence="13">
    <location>
        <begin position="32"/>
        <end position="90"/>
    </location>
</feature>
<dbReference type="OrthoDB" id="9789936at2"/>
<evidence type="ECO:0000259" key="13">
    <source>
        <dbReference type="PROSITE" id="PS51656"/>
    </source>
</evidence>